<dbReference type="GO" id="GO:0016491">
    <property type="term" value="F:oxidoreductase activity"/>
    <property type="evidence" value="ECO:0007669"/>
    <property type="project" value="UniProtKB-KW"/>
</dbReference>
<keyword evidence="1" id="KW-0560">Oxidoreductase</keyword>
<dbReference type="FunFam" id="3.40.50.720:FF:000637">
    <property type="entry name" value="Uncharacterized oxidoreductase C736.13"/>
    <property type="match status" value="1"/>
</dbReference>
<dbReference type="RefSeq" id="XP_025434076.1">
    <property type="nucleotide sequence ID" value="XM_025574311.1"/>
</dbReference>
<dbReference type="InterPro" id="IPR052228">
    <property type="entry name" value="Sec_Metab_Biosynth_Oxidored"/>
</dbReference>
<dbReference type="PANTHER" id="PTHR47534">
    <property type="entry name" value="YALI0E05731P"/>
    <property type="match status" value="1"/>
</dbReference>
<evidence type="ECO:0000313" key="3">
    <source>
        <dbReference type="Proteomes" id="UP000248349"/>
    </source>
</evidence>
<dbReference type="GeneID" id="37075539"/>
<reference evidence="2 3" key="1">
    <citation type="submission" date="2016-12" db="EMBL/GenBank/DDBJ databases">
        <title>The genomes of Aspergillus section Nigri reveals drivers in fungal speciation.</title>
        <authorList>
            <consortium name="DOE Joint Genome Institute"/>
            <person name="Vesth T.C."/>
            <person name="Nybo J."/>
            <person name="Theobald S."/>
            <person name="Brandl J."/>
            <person name="Frisvad J.C."/>
            <person name="Nielsen K.F."/>
            <person name="Lyhne E.K."/>
            <person name="Kogle M.E."/>
            <person name="Kuo A."/>
            <person name="Riley R."/>
            <person name="Clum A."/>
            <person name="Nolan M."/>
            <person name="Lipzen A."/>
            <person name="Salamov A."/>
            <person name="Henrissat B."/>
            <person name="Wiebenga A."/>
            <person name="De Vries R.P."/>
            <person name="Grigoriev I.V."/>
            <person name="Mortensen U.H."/>
            <person name="Andersen M.R."/>
            <person name="Baker S.E."/>
        </authorList>
    </citation>
    <scope>NUCLEOTIDE SEQUENCE [LARGE SCALE GENOMIC DNA]</scope>
    <source>
        <strain evidence="2 3">JOP 1030-1</strain>
    </source>
</reference>
<dbReference type="InterPro" id="IPR036291">
    <property type="entry name" value="NAD(P)-bd_dom_sf"/>
</dbReference>
<dbReference type="OrthoDB" id="2898509at2759"/>
<dbReference type="PANTHER" id="PTHR47534:SF2">
    <property type="entry name" value="KETOREDUCTASE (KR) DOMAIN-CONTAINING PROTEIN-RELATED"/>
    <property type="match status" value="1"/>
</dbReference>
<protein>
    <submittedName>
        <fullName evidence="2">Uncharacterized protein</fullName>
    </submittedName>
</protein>
<gene>
    <name evidence="2" type="ORF">BP01DRAFT_353957</name>
</gene>
<dbReference type="Gene3D" id="3.40.50.720">
    <property type="entry name" value="NAD(P)-binding Rossmann-like Domain"/>
    <property type="match status" value="1"/>
</dbReference>
<dbReference type="EMBL" id="KZ821222">
    <property type="protein sequence ID" value="PYH48094.1"/>
    <property type="molecule type" value="Genomic_DNA"/>
</dbReference>
<evidence type="ECO:0000256" key="1">
    <source>
        <dbReference type="ARBA" id="ARBA00023002"/>
    </source>
</evidence>
<name>A0A318ZNJ8_9EURO</name>
<dbReference type="Pfam" id="PF00106">
    <property type="entry name" value="adh_short"/>
    <property type="match status" value="1"/>
</dbReference>
<keyword evidence="3" id="KW-1185">Reference proteome</keyword>
<organism evidence="2 3">
    <name type="scientific">Aspergillus saccharolyticus JOP 1030-1</name>
    <dbReference type="NCBI Taxonomy" id="1450539"/>
    <lineage>
        <taxon>Eukaryota</taxon>
        <taxon>Fungi</taxon>
        <taxon>Dikarya</taxon>
        <taxon>Ascomycota</taxon>
        <taxon>Pezizomycotina</taxon>
        <taxon>Eurotiomycetes</taxon>
        <taxon>Eurotiomycetidae</taxon>
        <taxon>Eurotiales</taxon>
        <taxon>Aspergillaceae</taxon>
        <taxon>Aspergillus</taxon>
        <taxon>Aspergillus subgen. Circumdati</taxon>
    </lineage>
</organism>
<dbReference type="Proteomes" id="UP000248349">
    <property type="component" value="Unassembled WGS sequence"/>
</dbReference>
<dbReference type="STRING" id="1450539.A0A318ZNJ8"/>
<accession>A0A318ZNJ8</accession>
<dbReference type="InterPro" id="IPR002347">
    <property type="entry name" value="SDR_fam"/>
</dbReference>
<proteinExistence type="predicted"/>
<dbReference type="SUPFAM" id="SSF51735">
    <property type="entry name" value="NAD(P)-binding Rossmann-fold domains"/>
    <property type="match status" value="1"/>
</dbReference>
<evidence type="ECO:0000313" key="2">
    <source>
        <dbReference type="EMBL" id="PYH48094.1"/>
    </source>
</evidence>
<dbReference type="AlphaFoldDB" id="A0A318ZNJ8"/>
<sequence length="357" mass="38471">MVTLQTIQAHNATLKALPPSLVAVFVGGTSGISLSTARSLARHTTAPKIYLIGRSQPAADRAIAELKSINPAAQPTFLQADISLLHNVDRVCAEITARESRLNLLFMTPGHMTLKGRVETAEGLDRKLSLHYYARMRFVLRLMPLLAAAAAATAAPSSVSAPGSAGAGGLSRVVSVLDPQVAVRAGGAGKLDYNDLSLKDTFSLKKCGHHASLMGNFFLEGLATRYPHTSFVHAYPSGVATGLMREMPGGEGWWTSILLKVLAPFMVPLEESGERHLFAATSARYPPRGERRGEPGEVVVGSDEVKGGGSYWLNRDGEAFLPNRKMDGTREEGAVEKVWAHTQAVFRRICEEGRRYP</sequence>